<dbReference type="GO" id="GO:0006072">
    <property type="term" value="P:glycerol-3-phosphate metabolic process"/>
    <property type="evidence" value="ECO:0007669"/>
    <property type="project" value="InterPro"/>
</dbReference>
<comment type="caution">
    <text evidence="11">Lacks conserved residue(s) required for the propagation of feature annotation.</text>
</comment>
<feature type="binding site" evidence="11">
    <location>
        <position position="246"/>
    </location>
    <ligand>
        <name>sn-glycerol 3-phosphate</name>
        <dbReference type="ChEBI" id="CHEBI:57597"/>
    </ligand>
</feature>
<feature type="binding site" evidence="11">
    <location>
        <position position="14"/>
    </location>
    <ligand>
        <name>sn-glycerol 3-phosphate</name>
        <dbReference type="ChEBI" id="CHEBI:57597"/>
    </ligand>
</feature>
<dbReference type="PIRSF" id="PIRSF000538">
    <property type="entry name" value="GlpK"/>
    <property type="match status" value="1"/>
</dbReference>
<evidence type="ECO:0000256" key="10">
    <source>
        <dbReference type="ARBA" id="ARBA00063665"/>
    </source>
</evidence>
<feature type="binding site" evidence="11">
    <location>
        <position position="84"/>
    </location>
    <ligand>
        <name>sn-glycerol 3-phosphate</name>
        <dbReference type="ChEBI" id="CHEBI:57597"/>
    </ligand>
</feature>
<dbReference type="PROSITE" id="PS00933">
    <property type="entry name" value="FGGY_KINASES_1"/>
    <property type="match status" value="1"/>
</dbReference>
<evidence type="ECO:0000256" key="5">
    <source>
        <dbReference type="ARBA" id="ARBA00022777"/>
    </source>
</evidence>
<dbReference type="InterPro" id="IPR005999">
    <property type="entry name" value="Glycerol_kin"/>
</dbReference>
<feature type="binding site" evidence="11">
    <location>
        <position position="311"/>
    </location>
    <ligand>
        <name>ATP</name>
        <dbReference type="ChEBI" id="CHEBI:30616"/>
    </ligand>
</feature>
<comment type="catalytic activity">
    <reaction evidence="8 11">
        <text>glycerol + ATP = sn-glycerol 3-phosphate + ADP + H(+)</text>
        <dbReference type="Rhea" id="RHEA:21644"/>
        <dbReference type="ChEBI" id="CHEBI:15378"/>
        <dbReference type="ChEBI" id="CHEBI:17754"/>
        <dbReference type="ChEBI" id="CHEBI:30616"/>
        <dbReference type="ChEBI" id="CHEBI:57597"/>
        <dbReference type="ChEBI" id="CHEBI:456216"/>
        <dbReference type="EC" id="2.7.1.30"/>
    </reaction>
</comment>
<feature type="binding site" evidence="11">
    <location>
        <position position="412"/>
    </location>
    <ligand>
        <name>ATP</name>
        <dbReference type="ChEBI" id="CHEBI:30616"/>
    </ligand>
</feature>
<feature type="binding site" evidence="11">
    <location>
        <position position="412"/>
    </location>
    <ligand>
        <name>ADP</name>
        <dbReference type="ChEBI" id="CHEBI:456216"/>
    </ligand>
</feature>
<comment type="pathway">
    <text evidence="1 11">Polyol metabolism; glycerol degradation via glycerol kinase pathway; sn-glycerol 3-phosphate from glycerol: step 1/1.</text>
</comment>
<keyword evidence="3 11" id="KW-0808">Transferase</keyword>
<feature type="binding site" evidence="11">
    <location>
        <position position="14"/>
    </location>
    <ligand>
        <name>ATP</name>
        <dbReference type="ChEBI" id="CHEBI:30616"/>
    </ligand>
</feature>
<keyword evidence="7 11" id="KW-0067">ATP-binding</keyword>
<feature type="domain" description="Carbohydrate kinase FGGY N-terminal" evidence="13">
    <location>
        <begin position="6"/>
        <end position="253"/>
    </location>
</feature>
<organism evidence="15 16">
    <name type="scientific">Fructilactobacillus lindneri</name>
    <dbReference type="NCBI Taxonomy" id="53444"/>
    <lineage>
        <taxon>Bacteria</taxon>
        <taxon>Bacillati</taxon>
        <taxon>Bacillota</taxon>
        <taxon>Bacilli</taxon>
        <taxon>Lactobacillales</taxon>
        <taxon>Lactobacillaceae</taxon>
        <taxon>Fructilactobacillus</taxon>
    </lineage>
</organism>
<comment type="function">
    <text evidence="9 11">Key enzyme in the regulation of glycerol uptake and metabolism. Catalyzes the phosphorylation of glycerol to yield sn-glycerol 3-phosphate.</text>
</comment>
<dbReference type="InterPro" id="IPR043129">
    <property type="entry name" value="ATPase_NBD"/>
</dbReference>
<name>A0AB33BD46_9LACO</name>
<dbReference type="Pfam" id="PF00370">
    <property type="entry name" value="FGGY_N"/>
    <property type="match status" value="1"/>
</dbReference>
<accession>A0AB33BD46</accession>
<dbReference type="NCBIfam" id="NF000756">
    <property type="entry name" value="PRK00047.1"/>
    <property type="match status" value="1"/>
</dbReference>
<dbReference type="PANTHER" id="PTHR10196">
    <property type="entry name" value="SUGAR KINASE"/>
    <property type="match status" value="1"/>
</dbReference>
<dbReference type="PANTHER" id="PTHR10196:SF69">
    <property type="entry name" value="GLYCEROL KINASE"/>
    <property type="match status" value="1"/>
</dbReference>
<feature type="binding site" evidence="11">
    <location>
        <position position="15"/>
    </location>
    <ligand>
        <name>ATP</name>
        <dbReference type="ChEBI" id="CHEBI:30616"/>
    </ligand>
</feature>
<dbReference type="FunFam" id="3.30.420.40:FF:000007">
    <property type="entry name" value="Glycerol kinase"/>
    <property type="match status" value="1"/>
</dbReference>
<evidence type="ECO:0000259" key="14">
    <source>
        <dbReference type="Pfam" id="PF02782"/>
    </source>
</evidence>
<feature type="binding site" evidence="11">
    <location>
        <position position="268"/>
    </location>
    <ligand>
        <name>ADP</name>
        <dbReference type="ChEBI" id="CHEBI:456216"/>
    </ligand>
</feature>
<dbReference type="GO" id="GO:0004370">
    <property type="term" value="F:glycerol kinase activity"/>
    <property type="evidence" value="ECO:0007669"/>
    <property type="project" value="UniProtKB-UniRule"/>
</dbReference>
<dbReference type="HAMAP" id="MF_00186">
    <property type="entry name" value="Glycerol_kin"/>
    <property type="match status" value="1"/>
</dbReference>
<evidence type="ECO:0000313" key="16">
    <source>
        <dbReference type="Proteomes" id="UP000093346"/>
    </source>
</evidence>
<keyword evidence="4 11" id="KW-0547">Nucleotide-binding</keyword>
<feature type="binding site" evidence="11">
    <location>
        <position position="85"/>
    </location>
    <ligand>
        <name>sn-glycerol 3-phosphate</name>
        <dbReference type="ChEBI" id="CHEBI:57597"/>
    </ligand>
</feature>
<dbReference type="NCBIfam" id="TIGR01311">
    <property type="entry name" value="glycerol_kin"/>
    <property type="match status" value="1"/>
</dbReference>
<dbReference type="KEGG" id="lle:AYR59_05590"/>
<feature type="binding site" evidence="11">
    <location>
        <position position="311"/>
    </location>
    <ligand>
        <name>ADP</name>
        <dbReference type="ChEBI" id="CHEBI:456216"/>
    </ligand>
</feature>
<keyword evidence="6 11" id="KW-0319">Glycerol metabolism</keyword>
<sequence length="506" mass="56398">MKNEQYIMAIDEGTTSARAILFNHQGQEIGKAQKEITQYFPHSGWVEQDANEIWNTVETIISEVLFKSEIPPYKVRSIGISNQRETTVIWDKNTGKPIYNAIVWQSKQTASIANQLKQEGYEKLIHEKTGLLIDSYFSATKIKWILDHVEGSRERAQNGELMFGTIDTWLLWKLTNGKVHATDYTNASRTMLFNINDLKWDQEILNILNIPQKLLPKVEDPSHIYGYTQDFTFMGVQIPISGIAGDQQSSLFGQLALKPGMTKNTYGTGAFIMMNLGNSVKLSKQGLLTTIAYGLNGEITYAYEGSIFAAGAAVEWLKNGIKIIDDVSESGKLAQETKTSEIVYVVPAFSGLGAPYWDQNIRGSILGLTMHTTKNQIVRATLESLGYQTKDVLETMVDETGIELKSVVVDGGVSKNNYLMQFQSDILNKTIERSQISETTALGAAYLAGLSVGYWKNITELQKNKTAGIIFNPQISQNNRNKLYDGWKMAVKATSEFKKGKSNGTS</sequence>
<evidence type="ECO:0000256" key="2">
    <source>
        <dbReference type="ARBA" id="ARBA00009156"/>
    </source>
</evidence>
<evidence type="ECO:0000256" key="11">
    <source>
        <dbReference type="HAMAP-Rule" id="MF_00186"/>
    </source>
</evidence>
<dbReference type="GeneID" id="61250309"/>
<comment type="similarity">
    <text evidence="2 11 12">Belongs to the FGGY kinase family.</text>
</comment>
<dbReference type="GO" id="GO:0005524">
    <property type="term" value="F:ATP binding"/>
    <property type="evidence" value="ECO:0007669"/>
    <property type="project" value="UniProtKB-UniRule"/>
</dbReference>
<dbReference type="InterPro" id="IPR000577">
    <property type="entry name" value="Carb_kinase_FGGY"/>
</dbReference>
<dbReference type="GO" id="GO:0019563">
    <property type="term" value="P:glycerol catabolic process"/>
    <property type="evidence" value="ECO:0007669"/>
    <property type="project" value="UniProtKB-UniRule"/>
</dbReference>
<evidence type="ECO:0000256" key="4">
    <source>
        <dbReference type="ARBA" id="ARBA00022741"/>
    </source>
</evidence>
<dbReference type="EC" id="2.7.1.30" evidence="11"/>
<feature type="binding site" evidence="11">
    <location>
        <position position="16"/>
    </location>
    <ligand>
        <name>ATP</name>
        <dbReference type="ChEBI" id="CHEBI:30616"/>
    </ligand>
</feature>
<dbReference type="AlphaFoldDB" id="A0AB33BD46"/>
<proteinExistence type="inferred from homology"/>
<reference evidence="15 16" key="1">
    <citation type="submission" date="2016-03" db="EMBL/GenBank/DDBJ databases">
        <title>Pediococcus and Lactobacillus from brewery environment - whole genome sequencing and assembly.</title>
        <authorList>
            <person name="Behr J."/>
            <person name="Geissler A.J."/>
            <person name="Vogel R.F."/>
        </authorList>
    </citation>
    <scope>NUCLEOTIDE SEQUENCE [LARGE SCALE GENOMIC DNA]</scope>
    <source>
        <strain evidence="15 16">TMW 1.481</strain>
    </source>
</reference>
<feature type="binding site" evidence="11">
    <location>
        <position position="14"/>
    </location>
    <ligand>
        <name>ADP</name>
        <dbReference type="ChEBI" id="CHEBI:456216"/>
    </ligand>
</feature>
<feature type="binding site" evidence="11">
    <location>
        <position position="18"/>
    </location>
    <ligand>
        <name>ADP</name>
        <dbReference type="ChEBI" id="CHEBI:456216"/>
    </ligand>
</feature>
<evidence type="ECO:0000256" key="7">
    <source>
        <dbReference type="ARBA" id="ARBA00022840"/>
    </source>
</evidence>
<feature type="binding site" evidence="11">
    <location>
        <position position="416"/>
    </location>
    <ligand>
        <name>ADP</name>
        <dbReference type="ChEBI" id="CHEBI:456216"/>
    </ligand>
</feature>
<dbReference type="Gene3D" id="3.30.420.40">
    <property type="match status" value="2"/>
</dbReference>
<keyword evidence="5 11" id="KW-0418">Kinase</keyword>
<gene>
    <name evidence="11 15" type="primary">glpK</name>
    <name evidence="15" type="ORF">AYR59_05590</name>
</gene>
<evidence type="ECO:0000313" key="15">
    <source>
        <dbReference type="EMBL" id="ANZ59521.1"/>
    </source>
</evidence>
<protein>
    <recommendedName>
        <fullName evidence="11">Glycerol kinase</fullName>
        <ecNumber evidence="11">2.7.1.30</ecNumber>
    </recommendedName>
    <alternativeName>
        <fullName evidence="11">ATP:glycerol 3-phosphotransferase</fullName>
    </alternativeName>
    <alternativeName>
        <fullName evidence="11">Glycerokinase</fullName>
        <shortName evidence="11">GK</shortName>
    </alternativeName>
</protein>
<feature type="binding site" evidence="11">
    <location>
        <position position="136"/>
    </location>
    <ligand>
        <name>sn-glycerol 3-phosphate</name>
        <dbReference type="ChEBI" id="CHEBI:57597"/>
    </ligand>
</feature>
<dbReference type="RefSeq" id="WP_054646195.1">
    <property type="nucleotide sequence ID" value="NZ_CP014872.1"/>
</dbReference>
<dbReference type="GO" id="GO:0005829">
    <property type="term" value="C:cytosol"/>
    <property type="evidence" value="ECO:0007669"/>
    <property type="project" value="UniProtKB-ARBA"/>
</dbReference>
<dbReference type="InterPro" id="IPR018483">
    <property type="entry name" value="Carb_kinase_FGGY_CS"/>
</dbReference>
<dbReference type="PROSITE" id="PS00445">
    <property type="entry name" value="FGGY_KINASES_2"/>
    <property type="match status" value="1"/>
</dbReference>
<dbReference type="InterPro" id="IPR018484">
    <property type="entry name" value="FGGY_N"/>
</dbReference>
<evidence type="ECO:0000259" key="13">
    <source>
        <dbReference type="Pfam" id="PF00370"/>
    </source>
</evidence>
<feature type="domain" description="Carbohydrate kinase FGGY C-terminal" evidence="14">
    <location>
        <begin position="264"/>
        <end position="450"/>
    </location>
</feature>
<evidence type="ECO:0000256" key="9">
    <source>
        <dbReference type="ARBA" id="ARBA00054633"/>
    </source>
</evidence>
<comment type="subunit">
    <text evidence="10 11">Homotetramer and homodimer (in equilibrium).</text>
</comment>
<dbReference type="EMBL" id="CP014907">
    <property type="protein sequence ID" value="ANZ59521.1"/>
    <property type="molecule type" value="Genomic_DNA"/>
</dbReference>
<dbReference type="InterPro" id="IPR018485">
    <property type="entry name" value="FGGY_C"/>
</dbReference>
<dbReference type="SUPFAM" id="SSF53067">
    <property type="entry name" value="Actin-like ATPase domain"/>
    <property type="match status" value="2"/>
</dbReference>
<dbReference type="Proteomes" id="UP000093346">
    <property type="component" value="Chromosome"/>
</dbReference>
<feature type="binding site" evidence="11">
    <location>
        <position position="268"/>
    </location>
    <ligand>
        <name>ATP</name>
        <dbReference type="ChEBI" id="CHEBI:30616"/>
    </ligand>
</feature>
<dbReference type="CDD" id="cd07769">
    <property type="entry name" value="ASKHA_NBD_FGGY_GK"/>
    <property type="match status" value="1"/>
</dbReference>
<dbReference type="FunFam" id="3.30.420.40:FF:000008">
    <property type="entry name" value="Glycerol kinase"/>
    <property type="match status" value="1"/>
</dbReference>
<evidence type="ECO:0000256" key="3">
    <source>
        <dbReference type="ARBA" id="ARBA00022679"/>
    </source>
</evidence>
<dbReference type="Pfam" id="PF02782">
    <property type="entry name" value="FGGY_C"/>
    <property type="match status" value="1"/>
</dbReference>
<evidence type="ECO:0000256" key="12">
    <source>
        <dbReference type="RuleBase" id="RU003733"/>
    </source>
</evidence>
<feature type="binding site" evidence="11">
    <location>
        <position position="247"/>
    </location>
    <ligand>
        <name>glycerol</name>
        <dbReference type="ChEBI" id="CHEBI:17754"/>
    </ligand>
</feature>
<feature type="binding site" evidence="11">
    <location>
        <position position="84"/>
    </location>
    <ligand>
        <name>glycerol</name>
        <dbReference type="ChEBI" id="CHEBI:17754"/>
    </ligand>
</feature>
<feature type="binding site" evidence="11">
    <location>
        <position position="246"/>
    </location>
    <ligand>
        <name>glycerol</name>
        <dbReference type="ChEBI" id="CHEBI:17754"/>
    </ligand>
</feature>
<evidence type="ECO:0000256" key="1">
    <source>
        <dbReference type="ARBA" id="ARBA00005190"/>
    </source>
</evidence>
<comment type="activity regulation">
    <text evidence="11">Activated by phosphorylation and inhibited by fructose 1,6-bisphosphate (FBP).</text>
</comment>
<evidence type="ECO:0000256" key="8">
    <source>
        <dbReference type="ARBA" id="ARBA00052101"/>
    </source>
</evidence>
<feature type="binding site" evidence="11">
    <location>
        <position position="136"/>
    </location>
    <ligand>
        <name>glycerol</name>
        <dbReference type="ChEBI" id="CHEBI:17754"/>
    </ligand>
</feature>
<evidence type="ECO:0000256" key="6">
    <source>
        <dbReference type="ARBA" id="ARBA00022798"/>
    </source>
</evidence>
<feature type="binding site" evidence="11">
    <location>
        <position position="85"/>
    </location>
    <ligand>
        <name>glycerol</name>
        <dbReference type="ChEBI" id="CHEBI:17754"/>
    </ligand>
</feature>